<evidence type="ECO:0000313" key="3">
    <source>
        <dbReference type="Proteomes" id="UP000625804"/>
    </source>
</evidence>
<sequence length="176" mass="21069">MTTFDSKYFLNVIWDRWDEGLNQLYNSQKQMENLFLQTFNQQKNAWELYFKLIESFSKELKSVIENYQSKVFAVLENYQQEDKKNESLQNIQKQLENVIERISELSLTPQNAIKQIMAQNLTQIEKNIEELIEQQQKNRAEMKAMISEVSQEMKKVVEKITEELTKFQNENLSLLK</sequence>
<comment type="caution">
    <text evidence="2">The sequence shown here is derived from an EMBL/GenBank/DDBJ whole genome shotgun (WGS) entry which is preliminary data.</text>
</comment>
<gene>
    <name evidence="2" type="ORF">HR057_03825</name>
</gene>
<dbReference type="InterPro" id="IPR011728">
    <property type="entry name" value="PhaP_Bmeg"/>
</dbReference>
<protein>
    <recommendedName>
        <fullName evidence="4">Polyhydroxyalkanoic acid inclusion protein PhaP</fullName>
    </recommendedName>
</protein>
<proteinExistence type="predicted"/>
<dbReference type="AlphaFoldDB" id="A0A8J8GFL5"/>
<evidence type="ECO:0000256" key="1">
    <source>
        <dbReference type="SAM" id="Coils"/>
    </source>
</evidence>
<dbReference type="SUPFAM" id="SSF47162">
    <property type="entry name" value="Apolipoprotein"/>
    <property type="match status" value="1"/>
</dbReference>
<dbReference type="EMBL" id="JABTTE010000003">
    <property type="protein sequence ID" value="NSL50893.1"/>
    <property type="molecule type" value="Genomic_DNA"/>
</dbReference>
<dbReference type="Pfam" id="PF09602">
    <property type="entry name" value="PhaP_Bmeg"/>
    <property type="match status" value="1"/>
</dbReference>
<name>A0A8J8GFL5_9BACI</name>
<keyword evidence="1" id="KW-0175">Coiled coil</keyword>
<feature type="coiled-coil region" evidence="1">
    <location>
        <begin position="78"/>
        <end position="170"/>
    </location>
</feature>
<keyword evidence="3" id="KW-1185">Reference proteome</keyword>
<dbReference type="RefSeq" id="WP_173730098.1">
    <property type="nucleotide sequence ID" value="NZ_JABTTE010000003.1"/>
</dbReference>
<organism evidence="2 3">
    <name type="scientific">Calidifontibacillus erzurumensis</name>
    <dbReference type="NCBI Taxonomy" id="2741433"/>
    <lineage>
        <taxon>Bacteria</taxon>
        <taxon>Bacillati</taxon>
        <taxon>Bacillota</taxon>
        <taxon>Bacilli</taxon>
        <taxon>Bacillales</taxon>
        <taxon>Bacillaceae</taxon>
        <taxon>Calidifontibacillus/Schinkia group</taxon>
        <taxon>Calidifontibacillus</taxon>
    </lineage>
</organism>
<dbReference type="Proteomes" id="UP000625804">
    <property type="component" value="Unassembled WGS sequence"/>
</dbReference>
<reference evidence="2" key="1">
    <citation type="submission" date="2020-06" db="EMBL/GenBank/DDBJ databases">
        <title>A novel thermopfilic bacterium from Erzurum, Turkey.</title>
        <authorList>
            <person name="Adiguzel A."/>
            <person name="Ay H."/>
            <person name="Baltaci M.O."/>
        </authorList>
    </citation>
    <scope>NUCLEOTIDE SEQUENCE</scope>
    <source>
        <strain evidence="2">P2</strain>
    </source>
</reference>
<accession>A0A8J8GFL5</accession>
<evidence type="ECO:0008006" key="4">
    <source>
        <dbReference type="Google" id="ProtNLM"/>
    </source>
</evidence>
<evidence type="ECO:0000313" key="2">
    <source>
        <dbReference type="EMBL" id="NSL50893.1"/>
    </source>
</evidence>